<keyword evidence="2" id="KW-1185">Reference proteome</keyword>
<accession>A0A4Y2NZD6</accession>
<dbReference type="OrthoDB" id="6437663at2759"/>
<dbReference type="Proteomes" id="UP000499080">
    <property type="component" value="Unassembled WGS sequence"/>
</dbReference>
<protein>
    <submittedName>
        <fullName evidence="1">Uncharacterized protein</fullName>
    </submittedName>
</protein>
<dbReference type="EMBL" id="BGPR01010004">
    <property type="protein sequence ID" value="GBN43690.1"/>
    <property type="molecule type" value="Genomic_DNA"/>
</dbReference>
<comment type="caution">
    <text evidence="1">The sequence shown here is derived from an EMBL/GenBank/DDBJ whole genome shotgun (WGS) entry which is preliminary data.</text>
</comment>
<reference evidence="1 2" key="1">
    <citation type="journal article" date="2019" name="Sci. Rep.">
        <title>Orb-weaving spider Araneus ventricosus genome elucidates the spidroin gene catalogue.</title>
        <authorList>
            <person name="Kono N."/>
            <person name="Nakamura H."/>
            <person name="Ohtoshi R."/>
            <person name="Moran D.A.P."/>
            <person name="Shinohara A."/>
            <person name="Yoshida Y."/>
            <person name="Fujiwara M."/>
            <person name="Mori M."/>
            <person name="Tomita M."/>
            <person name="Arakawa K."/>
        </authorList>
    </citation>
    <scope>NUCLEOTIDE SEQUENCE [LARGE SCALE GENOMIC DNA]</scope>
</reference>
<name>A0A4Y2NZD6_ARAVE</name>
<evidence type="ECO:0000313" key="2">
    <source>
        <dbReference type="Proteomes" id="UP000499080"/>
    </source>
</evidence>
<sequence length="413" mass="49634">MTAFDKDSRIIAPFKPTLSHISLAKVAIELYNEFDIETLRKVFSDVEAGNSPNEVKFSVLTGFGIIWQRVKQTIRKDSTLLQKRIKEKVLLIPTTLRKRVLEAVERAHFQVWRWFCRHGKIDRLFHSKYLLYVPSWQDVLWDEKRGLFDPSWNIKCRTKCTLCRKITFFWRFDGTIDREKTAQELVRNKNIDIRARFEIACMYCLVSSVQTLWAELEANGKKENPEIPFSDMARFWVRWMREGALFPWTRAAHEYLDLTDQDPLPRYSSLFCEMMPEERRKFFRKLRISDEDDVRFCLYAVTNKEQEEILINLHLADRVLFDYIEWPLTSLFLETAGKMYTCLDSFSFCLTLYKLIHHEDCTDFDFKYLAVEFFNRSPTWCKENVKRNLHWLKKFFNYDVLKLIEEWKIDDDN</sequence>
<organism evidence="1 2">
    <name type="scientific">Araneus ventricosus</name>
    <name type="common">Orbweaver spider</name>
    <name type="synonym">Epeira ventricosa</name>
    <dbReference type="NCBI Taxonomy" id="182803"/>
    <lineage>
        <taxon>Eukaryota</taxon>
        <taxon>Metazoa</taxon>
        <taxon>Ecdysozoa</taxon>
        <taxon>Arthropoda</taxon>
        <taxon>Chelicerata</taxon>
        <taxon>Arachnida</taxon>
        <taxon>Araneae</taxon>
        <taxon>Araneomorphae</taxon>
        <taxon>Entelegynae</taxon>
        <taxon>Araneoidea</taxon>
        <taxon>Araneidae</taxon>
        <taxon>Araneus</taxon>
    </lineage>
</organism>
<proteinExistence type="predicted"/>
<gene>
    <name evidence="1" type="ORF">AVEN_36852_1</name>
</gene>
<dbReference type="AlphaFoldDB" id="A0A4Y2NZD6"/>
<evidence type="ECO:0000313" key="1">
    <source>
        <dbReference type="EMBL" id="GBN43690.1"/>
    </source>
</evidence>